<dbReference type="GO" id="GO:0009279">
    <property type="term" value="C:cell outer membrane"/>
    <property type="evidence" value="ECO:0007669"/>
    <property type="project" value="UniProtKB-SubCell"/>
</dbReference>
<feature type="signal peptide" evidence="8">
    <location>
        <begin position="1"/>
        <end position="22"/>
    </location>
</feature>
<dbReference type="EMBL" id="AP025314">
    <property type="protein sequence ID" value="BDD07684.1"/>
    <property type="molecule type" value="Genomic_DNA"/>
</dbReference>
<dbReference type="SUPFAM" id="SSF56935">
    <property type="entry name" value="Porins"/>
    <property type="match status" value="1"/>
</dbReference>
<keyword evidence="4" id="KW-0812">Transmembrane</keyword>
<gene>
    <name evidence="9" type="ORF">FUAX_01160</name>
</gene>
<dbReference type="GO" id="GO:0015483">
    <property type="term" value="F:long-chain fatty acid transporting porin activity"/>
    <property type="evidence" value="ECO:0007669"/>
    <property type="project" value="TreeGrafter"/>
</dbReference>
<evidence type="ECO:0000256" key="8">
    <source>
        <dbReference type="SAM" id="SignalP"/>
    </source>
</evidence>
<dbReference type="PANTHER" id="PTHR35093:SF8">
    <property type="entry name" value="OUTER MEMBRANE PROTEIN NMB0088-RELATED"/>
    <property type="match status" value="1"/>
</dbReference>
<dbReference type="RefSeq" id="WP_338392997.1">
    <property type="nucleotide sequence ID" value="NZ_AP025314.1"/>
</dbReference>
<comment type="similarity">
    <text evidence="2">Belongs to the OmpP1/FadL family.</text>
</comment>
<evidence type="ECO:0000313" key="9">
    <source>
        <dbReference type="EMBL" id="BDD07684.1"/>
    </source>
</evidence>
<dbReference type="InterPro" id="IPR005017">
    <property type="entry name" value="OMPP1/FadL/TodX"/>
</dbReference>
<evidence type="ECO:0000256" key="7">
    <source>
        <dbReference type="ARBA" id="ARBA00023237"/>
    </source>
</evidence>
<evidence type="ECO:0000256" key="6">
    <source>
        <dbReference type="ARBA" id="ARBA00023136"/>
    </source>
</evidence>
<dbReference type="Pfam" id="PF03349">
    <property type="entry name" value="Toluene_X"/>
    <property type="match status" value="1"/>
</dbReference>
<evidence type="ECO:0000256" key="5">
    <source>
        <dbReference type="ARBA" id="ARBA00022729"/>
    </source>
</evidence>
<sequence>MRNITKAFFLMLLAICPTAVWASGYQVLLQGNRQVGLGNMGVGLRPDAASVFWNPGGMSFINGGSVMLGMNLVDSRNAFWDSSNPNSRYATHTDNPLSTPFHLYGVWSPEGARWKAGLGVYTPYGSSVTWDDRWLGQGLLQEIVLQSFCFQPTLSYKISDRFSIGGGVVIAFGDVKLKKALPIYVPDGTATATIEDYSKVSLGVNVGMLFKASEKLLLGASYRSNIELSVEDGSTDFDIPESFAPLLFGPGVDYKSITFDASLPMPAVTSIGVSYHPDEKVTVGVEASLTHWSVYEALQLDYSSPVAGVQRSRSPREYENSWAVKVGAAYRFLFGLELRAGAYYDESPVKTGFLTPETPDQDRFNYTVGLGYEVSDHFDIDFSFLWILGQRRTQTRLDGINAGTIIAPDLPNGIAGEQNVLPGTYKSTGYIAGLSLTYNF</sequence>
<dbReference type="KEGG" id="fax:FUAX_01160"/>
<evidence type="ECO:0000313" key="10">
    <source>
        <dbReference type="Proteomes" id="UP001348817"/>
    </source>
</evidence>
<evidence type="ECO:0000256" key="1">
    <source>
        <dbReference type="ARBA" id="ARBA00004571"/>
    </source>
</evidence>
<dbReference type="Gene3D" id="2.40.160.60">
    <property type="entry name" value="Outer membrane protein transport protein (OMPP1/FadL/TodX)"/>
    <property type="match status" value="1"/>
</dbReference>
<keyword evidence="5 8" id="KW-0732">Signal</keyword>
<keyword evidence="7" id="KW-0998">Cell outer membrane</keyword>
<evidence type="ECO:0000256" key="3">
    <source>
        <dbReference type="ARBA" id="ARBA00022452"/>
    </source>
</evidence>
<keyword evidence="6" id="KW-0472">Membrane</keyword>
<evidence type="ECO:0000256" key="2">
    <source>
        <dbReference type="ARBA" id="ARBA00008163"/>
    </source>
</evidence>
<evidence type="ECO:0000256" key="4">
    <source>
        <dbReference type="ARBA" id="ARBA00022692"/>
    </source>
</evidence>
<accession>A0AAU9CZV1</accession>
<keyword evidence="10" id="KW-1185">Reference proteome</keyword>
<name>A0AAU9CZV1_9BACT</name>
<dbReference type="PANTHER" id="PTHR35093">
    <property type="entry name" value="OUTER MEMBRANE PROTEIN NMB0088-RELATED"/>
    <property type="match status" value="1"/>
</dbReference>
<protein>
    <submittedName>
        <fullName evidence="9">OmpP1/FadL/TodX family outer membrane transporter</fullName>
    </submittedName>
</protein>
<organism evidence="9 10">
    <name type="scientific">Fulvitalea axinellae</name>
    <dbReference type="NCBI Taxonomy" id="1182444"/>
    <lineage>
        <taxon>Bacteria</taxon>
        <taxon>Pseudomonadati</taxon>
        <taxon>Bacteroidota</taxon>
        <taxon>Cytophagia</taxon>
        <taxon>Cytophagales</taxon>
        <taxon>Persicobacteraceae</taxon>
        <taxon>Fulvitalea</taxon>
    </lineage>
</organism>
<dbReference type="Proteomes" id="UP001348817">
    <property type="component" value="Chromosome"/>
</dbReference>
<comment type="subcellular location">
    <subcellularLocation>
        <location evidence="1">Cell outer membrane</location>
        <topology evidence="1">Multi-pass membrane protein</topology>
    </subcellularLocation>
</comment>
<keyword evidence="3" id="KW-1134">Transmembrane beta strand</keyword>
<proteinExistence type="inferred from homology"/>
<dbReference type="AlphaFoldDB" id="A0AAU9CZV1"/>
<reference evidence="9 10" key="1">
    <citation type="submission" date="2021-12" db="EMBL/GenBank/DDBJ databases">
        <title>Genome sequencing of bacteria with rrn-lacking chromosome and rrn-plasmid.</title>
        <authorList>
            <person name="Anda M."/>
            <person name="Iwasaki W."/>
        </authorList>
    </citation>
    <scope>NUCLEOTIDE SEQUENCE [LARGE SCALE GENOMIC DNA]</scope>
    <source>
        <strain evidence="9 10">DSM 100852</strain>
    </source>
</reference>
<feature type="chain" id="PRO_5043392493" evidence="8">
    <location>
        <begin position="23"/>
        <end position="440"/>
    </location>
</feature>